<name>A0AAW2BU39_9ROSI</name>
<evidence type="ECO:0000313" key="3">
    <source>
        <dbReference type="EMBL" id="KAK9988856.1"/>
    </source>
</evidence>
<evidence type="ECO:0000256" key="1">
    <source>
        <dbReference type="ARBA" id="ARBA00001579"/>
    </source>
</evidence>
<comment type="caution">
    <text evidence="3">The sequence shown here is derived from an EMBL/GenBank/DDBJ whole genome shotgun (WGS) entry which is preliminary data.</text>
</comment>
<keyword evidence="4" id="KW-1185">Reference proteome</keyword>
<dbReference type="InterPro" id="IPR015422">
    <property type="entry name" value="PyrdxlP-dep_Trfase_small"/>
</dbReference>
<dbReference type="EMBL" id="JAZDWU010000010">
    <property type="protein sequence ID" value="KAK9988856.1"/>
    <property type="molecule type" value="Genomic_DNA"/>
</dbReference>
<dbReference type="AlphaFoldDB" id="A0AAW2BU39"/>
<dbReference type="PANTHER" id="PTHR43713:SF3">
    <property type="entry name" value="GLUTAMATE-1-SEMIALDEHYDE 2,1-AMINOMUTASE 1, CHLOROPLASTIC-RELATED"/>
    <property type="match status" value="1"/>
</dbReference>
<comment type="catalytic activity">
    <reaction evidence="1">
        <text>(S)-4-amino-5-oxopentanoate = 5-aminolevulinate</text>
        <dbReference type="Rhea" id="RHEA:14265"/>
        <dbReference type="ChEBI" id="CHEBI:57501"/>
        <dbReference type="ChEBI" id="CHEBI:356416"/>
        <dbReference type="EC" id="5.4.3.8"/>
    </reaction>
</comment>
<dbReference type="PANTHER" id="PTHR43713">
    <property type="entry name" value="GLUTAMATE-1-SEMIALDEHYDE 2,1-AMINOMUTASE"/>
    <property type="match status" value="1"/>
</dbReference>
<evidence type="ECO:0000313" key="4">
    <source>
        <dbReference type="Proteomes" id="UP001459277"/>
    </source>
</evidence>
<reference evidence="3 4" key="1">
    <citation type="submission" date="2024-01" db="EMBL/GenBank/DDBJ databases">
        <title>A telomere-to-telomere, gap-free genome of sweet tea (Lithocarpus litseifolius).</title>
        <authorList>
            <person name="Zhou J."/>
        </authorList>
    </citation>
    <scope>NUCLEOTIDE SEQUENCE [LARGE SCALE GENOMIC DNA]</scope>
    <source>
        <strain evidence="3">Zhou-2022a</strain>
        <tissue evidence="3">Leaf</tissue>
    </source>
</reference>
<gene>
    <name evidence="3" type="ORF">SO802_029095</name>
</gene>
<dbReference type="Gene3D" id="3.90.1150.10">
    <property type="entry name" value="Aspartate Aminotransferase, domain 1"/>
    <property type="match status" value="1"/>
</dbReference>
<accession>A0AAW2BU39</accession>
<protein>
    <submittedName>
        <fullName evidence="3">Uncharacterized protein</fullName>
    </submittedName>
</protein>
<dbReference type="InterPro" id="IPR015424">
    <property type="entry name" value="PyrdxlP-dep_Trfase"/>
</dbReference>
<comment type="cofactor">
    <cofactor evidence="2">
        <name>pyridoxal 5'-phosphate</name>
        <dbReference type="ChEBI" id="CHEBI:597326"/>
    </cofactor>
</comment>
<dbReference type="Proteomes" id="UP001459277">
    <property type="component" value="Unassembled WGS sequence"/>
</dbReference>
<organism evidence="3 4">
    <name type="scientific">Lithocarpus litseifolius</name>
    <dbReference type="NCBI Taxonomy" id="425828"/>
    <lineage>
        <taxon>Eukaryota</taxon>
        <taxon>Viridiplantae</taxon>
        <taxon>Streptophyta</taxon>
        <taxon>Embryophyta</taxon>
        <taxon>Tracheophyta</taxon>
        <taxon>Spermatophyta</taxon>
        <taxon>Magnoliopsida</taxon>
        <taxon>eudicotyledons</taxon>
        <taxon>Gunneridae</taxon>
        <taxon>Pentapetalae</taxon>
        <taxon>rosids</taxon>
        <taxon>fabids</taxon>
        <taxon>Fagales</taxon>
        <taxon>Fagaceae</taxon>
        <taxon>Lithocarpus</taxon>
    </lineage>
</organism>
<evidence type="ECO:0000256" key="2">
    <source>
        <dbReference type="ARBA" id="ARBA00001933"/>
    </source>
</evidence>
<dbReference type="GO" id="GO:0042286">
    <property type="term" value="F:glutamate-1-semialdehyde 2,1-aminomutase activity"/>
    <property type="evidence" value="ECO:0007669"/>
    <property type="project" value="UniProtKB-EC"/>
</dbReference>
<proteinExistence type="predicted"/>
<sequence>MPGDVNCPVPAFESVTGQPIVMDSFKGFHMSGIDGNEYFDYVGSWGPVIIGHAEDEVLFFLPIFYS</sequence>
<dbReference type="SUPFAM" id="SSF53383">
    <property type="entry name" value="PLP-dependent transferases"/>
    <property type="match status" value="1"/>
</dbReference>
<dbReference type="GO" id="GO:0009507">
    <property type="term" value="C:chloroplast"/>
    <property type="evidence" value="ECO:0007669"/>
    <property type="project" value="TreeGrafter"/>
</dbReference>